<dbReference type="AlphaFoldDB" id="G4QHQ3"/>
<dbReference type="Gene3D" id="3.15.10.40">
    <property type="entry name" value="Uncharacterised protein PF07273, DUF1439"/>
    <property type="match status" value="1"/>
</dbReference>
<sequence length="184" mass="20327">MRIFLFVVTLLLTACSSTQGISVYSFTNSEVESVLNQQLPKLKKEVSLMGLPVDFEVNSLQVNIGPDKREVVVLGFDSNAKINALLFEYPVRLALQIEGSPFYDSSKKAIFLRDIRLLYSSIDAGGFKGNLSLLNGEAMSVINNFLAANPVYKLDTSNPRVALLSKIPLNMKIREGKIELIPSL</sequence>
<dbReference type="Pfam" id="PF07273">
    <property type="entry name" value="DUF1439"/>
    <property type="match status" value="1"/>
</dbReference>
<gene>
    <name evidence="2" type="ordered locus">GNIT_2177</name>
</gene>
<proteinExistence type="predicted"/>
<feature type="chain" id="PRO_5003467846" evidence="1">
    <location>
        <begin position="21"/>
        <end position="184"/>
    </location>
</feature>
<dbReference type="eggNOG" id="ENOG502ZACR">
    <property type="taxonomic scope" value="Bacteria"/>
</dbReference>
<name>G4QHQ3_GLANF</name>
<dbReference type="InterPro" id="IPR010835">
    <property type="entry name" value="DUF1439"/>
</dbReference>
<organism evidence="2 3">
    <name type="scientific">Glaciecola nitratireducens (strain JCM 12485 / KCTC 12276 / FR1064)</name>
    <dbReference type="NCBI Taxonomy" id="1085623"/>
    <lineage>
        <taxon>Bacteria</taxon>
        <taxon>Pseudomonadati</taxon>
        <taxon>Pseudomonadota</taxon>
        <taxon>Gammaproteobacteria</taxon>
        <taxon>Alteromonadales</taxon>
        <taxon>Alteromonadaceae</taxon>
        <taxon>Brumicola</taxon>
    </lineage>
</organism>
<dbReference type="EMBL" id="CP003060">
    <property type="protein sequence ID" value="AEP30280.1"/>
    <property type="molecule type" value="Genomic_DNA"/>
</dbReference>
<keyword evidence="2" id="KW-0449">Lipoprotein</keyword>
<dbReference type="Proteomes" id="UP000009282">
    <property type="component" value="Chromosome"/>
</dbReference>
<protein>
    <submittedName>
        <fullName evidence="2">Lipoprotein</fullName>
    </submittedName>
</protein>
<keyword evidence="3" id="KW-1185">Reference proteome</keyword>
<reference evidence="2 3" key="1">
    <citation type="journal article" date="2011" name="J. Bacteriol.">
        <title>Complete genome sequence of seawater bacterium Glaciecola nitratireducens FR1064T.</title>
        <authorList>
            <person name="Bian F."/>
            <person name="Qin Q.L."/>
            <person name="Xie B.B."/>
            <person name="Shu Y.L."/>
            <person name="Zhang X.Y."/>
            <person name="Yu Y."/>
            <person name="Chen B."/>
            <person name="Chen X.L."/>
            <person name="Zhou B.C."/>
            <person name="Zhang Y.Z."/>
        </authorList>
    </citation>
    <scope>NUCLEOTIDE SEQUENCE [LARGE SCALE GENOMIC DNA]</scope>
    <source>
        <strain evidence="3">JCM 12485 / KCTC 12276 / FR1064</strain>
    </source>
</reference>
<keyword evidence="1" id="KW-0732">Signal</keyword>
<dbReference type="PROSITE" id="PS51257">
    <property type="entry name" value="PROKAR_LIPOPROTEIN"/>
    <property type="match status" value="1"/>
</dbReference>
<dbReference type="STRING" id="1085623.GNIT_2177"/>
<accession>G4QHQ3</accession>
<evidence type="ECO:0000256" key="1">
    <source>
        <dbReference type="SAM" id="SignalP"/>
    </source>
</evidence>
<dbReference type="HOGENOM" id="CLU_105009_1_0_6"/>
<dbReference type="KEGG" id="gni:GNIT_2177"/>
<evidence type="ECO:0000313" key="2">
    <source>
        <dbReference type="EMBL" id="AEP30280.1"/>
    </source>
</evidence>
<dbReference type="OrthoDB" id="6398264at2"/>
<dbReference type="RefSeq" id="WP_014109153.1">
    <property type="nucleotide sequence ID" value="NC_016041.1"/>
</dbReference>
<feature type="signal peptide" evidence="1">
    <location>
        <begin position="1"/>
        <end position="20"/>
    </location>
</feature>
<evidence type="ECO:0000313" key="3">
    <source>
        <dbReference type="Proteomes" id="UP000009282"/>
    </source>
</evidence>